<organism evidence="2 3">
    <name type="scientific">Myceligenerans xiligouense</name>
    <dbReference type="NCBI Taxonomy" id="253184"/>
    <lineage>
        <taxon>Bacteria</taxon>
        <taxon>Bacillati</taxon>
        <taxon>Actinomycetota</taxon>
        <taxon>Actinomycetes</taxon>
        <taxon>Micrococcales</taxon>
        <taxon>Promicromonosporaceae</taxon>
        <taxon>Myceligenerans</taxon>
    </lineage>
</organism>
<reference evidence="2 3" key="1">
    <citation type="submission" date="2018-11" db="EMBL/GenBank/DDBJ databases">
        <title>Sequencing the genomes of 1000 actinobacteria strains.</title>
        <authorList>
            <person name="Klenk H.-P."/>
        </authorList>
    </citation>
    <scope>NUCLEOTIDE SEQUENCE [LARGE SCALE GENOMIC DNA]</scope>
    <source>
        <strain evidence="2 3">DSM 15700</strain>
    </source>
</reference>
<evidence type="ECO:0000313" key="3">
    <source>
        <dbReference type="Proteomes" id="UP000280501"/>
    </source>
</evidence>
<name>A0A3N4ZSC5_9MICO</name>
<comment type="caution">
    <text evidence="2">The sequence shown here is derived from an EMBL/GenBank/DDBJ whole genome shotgun (WGS) entry which is preliminary data.</text>
</comment>
<protein>
    <submittedName>
        <fullName evidence="2">Uncharacterized protein</fullName>
    </submittedName>
</protein>
<dbReference type="Proteomes" id="UP000280501">
    <property type="component" value="Unassembled WGS sequence"/>
</dbReference>
<feature type="compositionally biased region" description="Gly residues" evidence="1">
    <location>
        <begin position="231"/>
        <end position="248"/>
    </location>
</feature>
<keyword evidence="3" id="KW-1185">Reference proteome</keyword>
<gene>
    <name evidence="2" type="ORF">EDD34_3310</name>
</gene>
<sequence length="248" mass="27173">MRVTSLEGVAVDGVTEARWGTADVLVKSNRAHANVVVNEYLANRMAGALGVPVPLGDLWFDGNKEPHWVVAVVRDRGIDLPPPSAAIMRKVPEAVRARMVCFDALIQNDDRTDENILVGQSGEAWLIDHDQSLFTDNPDRARFLNARRDQGWRDFGRLWRLAPPRAEAVHVVADQMASLSIDAIVQYTGHLRSSALLSKPEQEAAVDFIRHRRDNIHRLVDPVAVDDGNDGRGGSVQGKLAHGGGDSA</sequence>
<evidence type="ECO:0000256" key="1">
    <source>
        <dbReference type="SAM" id="MobiDB-lite"/>
    </source>
</evidence>
<proteinExistence type="predicted"/>
<evidence type="ECO:0000313" key="2">
    <source>
        <dbReference type="EMBL" id="RPF22641.1"/>
    </source>
</evidence>
<dbReference type="AlphaFoldDB" id="A0A3N4ZSC5"/>
<accession>A0A3N4ZSC5</accession>
<dbReference type="EMBL" id="RKQZ01000001">
    <property type="protein sequence ID" value="RPF22641.1"/>
    <property type="molecule type" value="Genomic_DNA"/>
</dbReference>
<feature type="region of interest" description="Disordered" evidence="1">
    <location>
        <begin position="225"/>
        <end position="248"/>
    </location>
</feature>